<feature type="signal peptide" evidence="1">
    <location>
        <begin position="1"/>
        <end position="18"/>
    </location>
</feature>
<evidence type="ECO:0000313" key="3">
    <source>
        <dbReference type="Proteomes" id="UP001321760"/>
    </source>
</evidence>
<evidence type="ECO:0000313" key="2">
    <source>
        <dbReference type="EMBL" id="KAK4445318.1"/>
    </source>
</evidence>
<proteinExistence type="predicted"/>
<evidence type="ECO:0000256" key="1">
    <source>
        <dbReference type="SAM" id="SignalP"/>
    </source>
</evidence>
<feature type="chain" id="PRO_5043754134" description="Cyanovirin-N domain-containing protein" evidence="1">
    <location>
        <begin position="19"/>
        <end position="141"/>
    </location>
</feature>
<organism evidence="2 3">
    <name type="scientific">Podospora aff. communis PSN243</name>
    <dbReference type="NCBI Taxonomy" id="3040156"/>
    <lineage>
        <taxon>Eukaryota</taxon>
        <taxon>Fungi</taxon>
        <taxon>Dikarya</taxon>
        <taxon>Ascomycota</taxon>
        <taxon>Pezizomycotina</taxon>
        <taxon>Sordariomycetes</taxon>
        <taxon>Sordariomycetidae</taxon>
        <taxon>Sordariales</taxon>
        <taxon>Podosporaceae</taxon>
        <taxon>Podospora</taxon>
    </lineage>
</organism>
<keyword evidence="3" id="KW-1185">Reference proteome</keyword>
<reference evidence="2" key="2">
    <citation type="submission" date="2023-05" db="EMBL/GenBank/DDBJ databases">
        <authorList>
            <consortium name="Lawrence Berkeley National Laboratory"/>
            <person name="Steindorff A."/>
            <person name="Hensen N."/>
            <person name="Bonometti L."/>
            <person name="Westerberg I."/>
            <person name="Brannstrom I.O."/>
            <person name="Guillou S."/>
            <person name="Cros-Aarteil S."/>
            <person name="Calhoun S."/>
            <person name="Haridas S."/>
            <person name="Kuo A."/>
            <person name="Mondo S."/>
            <person name="Pangilinan J."/>
            <person name="Riley R."/>
            <person name="Labutti K."/>
            <person name="Andreopoulos B."/>
            <person name="Lipzen A."/>
            <person name="Chen C."/>
            <person name="Yanf M."/>
            <person name="Daum C."/>
            <person name="Ng V."/>
            <person name="Clum A."/>
            <person name="Ohm R."/>
            <person name="Martin F."/>
            <person name="Silar P."/>
            <person name="Natvig D."/>
            <person name="Lalanne C."/>
            <person name="Gautier V."/>
            <person name="Ament-Velasquez S.L."/>
            <person name="Kruys A."/>
            <person name="Hutchinson M.I."/>
            <person name="Powell A.J."/>
            <person name="Barry K."/>
            <person name="Miller A.N."/>
            <person name="Grigoriev I.V."/>
            <person name="Debuchy R."/>
            <person name="Gladieux P."/>
            <person name="Thoren M.H."/>
            <person name="Johannesson H."/>
        </authorList>
    </citation>
    <scope>NUCLEOTIDE SEQUENCE</scope>
    <source>
        <strain evidence="2">PSN243</strain>
    </source>
</reference>
<evidence type="ECO:0008006" key="4">
    <source>
        <dbReference type="Google" id="ProtNLM"/>
    </source>
</evidence>
<name>A0AAV9GD78_9PEZI</name>
<accession>A0AAV9GD78</accession>
<dbReference type="AlphaFoldDB" id="A0AAV9GD78"/>
<comment type="caution">
    <text evidence="2">The sequence shown here is derived from an EMBL/GenBank/DDBJ whole genome shotgun (WGS) entry which is preliminary data.</text>
</comment>
<dbReference type="PROSITE" id="PS51257">
    <property type="entry name" value="PROKAR_LIPOPROTEIN"/>
    <property type="match status" value="1"/>
</dbReference>
<protein>
    <recommendedName>
        <fullName evidence="4">Cyanovirin-N domain-containing protein</fullName>
    </recommendedName>
</protein>
<reference evidence="2" key="1">
    <citation type="journal article" date="2023" name="Mol. Phylogenet. Evol.">
        <title>Genome-scale phylogeny and comparative genomics of the fungal order Sordariales.</title>
        <authorList>
            <person name="Hensen N."/>
            <person name="Bonometti L."/>
            <person name="Westerberg I."/>
            <person name="Brannstrom I.O."/>
            <person name="Guillou S."/>
            <person name="Cros-Aarteil S."/>
            <person name="Calhoun S."/>
            <person name="Haridas S."/>
            <person name="Kuo A."/>
            <person name="Mondo S."/>
            <person name="Pangilinan J."/>
            <person name="Riley R."/>
            <person name="LaButti K."/>
            <person name="Andreopoulos B."/>
            <person name="Lipzen A."/>
            <person name="Chen C."/>
            <person name="Yan M."/>
            <person name="Daum C."/>
            <person name="Ng V."/>
            <person name="Clum A."/>
            <person name="Steindorff A."/>
            <person name="Ohm R.A."/>
            <person name="Martin F."/>
            <person name="Silar P."/>
            <person name="Natvig D.O."/>
            <person name="Lalanne C."/>
            <person name="Gautier V."/>
            <person name="Ament-Velasquez S.L."/>
            <person name="Kruys A."/>
            <person name="Hutchinson M.I."/>
            <person name="Powell A.J."/>
            <person name="Barry K."/>
            <person name="Miller A.N."/>
            <person name="Grigoriev I.V."/>
            <person name="Debuchy R."/>
            <person name="Gladieux P."/>
            <person name="Hiltunen Thoren M."/>
            <person name="Johannesson H."/>
        </authorList>
    </citation>
    <scope>NUCLEOTIDE SEQUENCE</scope>
    <source>
        <strain evidence="2">PSN243</strain>
    </source>
</reference>
<sequence>MRSIVLIMGLALPALTTAFYVTCYSGSGCTGAQGAVRSHNDVICVDVVGRKSCHVWGHRSAGGGAGFIRYTGCQNCKTGDNCWAGSCQIKGVYNNRVCFSLEDGWRDARFLNCPICSCPLKRDTETEGLAELEGRNVTEVS</sequence>
<keyword evidence="1" id="KW-0732">Signal</keyword>
<dbReference type="Proteomes" id="UP001321760">
    <property type="component" value="Unassembled WGS sequence"/>
</dbReference>
<dbReference type="EMBL" id="MU865966">
    <property type="protein sequence ID" value="KAK4445318.1"/>
    <property type="molecule type" value="Genomic_DNA"/>
</dbReference>
<gene>
    <name evidence="2" type="ORF">QBC34DRAFT_384343</name>
</gene>